<organism evidence="2 3">
    <name type="scientific">Cinchona calisaya</name>
    <dbReference type="NCBI Taxonomy" id="153742"/>
    <lineage>
        <taxon>Eukaryota</taxon>
        <taxon>Viridiplantae</taxon>
        <taxon>Streptophyta</taxon>
        <taxon>Embryophyta</taxon>
        <taxon>Tracheophyta</taxon>
        <taxon>Spermatophyta</taxon>
        <taxon>Magnoliopsida</taxon>
        <taxon>eudicotyledons</taxon>
        <taxon>Gunneridae</taxon>
        <taxon>Pentapetalae</taxon>
        <taxon>asterids</taxon>
        <taxon>lamiids</taxon>
        <taxon>Gentianales</taxon>
        <taxon>Rubiaceae</taxon>
        <taxon>Cinchonoideae</taxon>
        <taxon>Cinchoneae</taxon>
        <taxon>Cinchona</taxon>
    </lineage>
</organism>
<evidence type="ECO:0000313" key="3">
    <source>
        <dbReference type="Proteomes" id="UP001630127"/>
    </source>
</evidence>
<feature type="region of interest" description="Disordered" evidence="1">
    <location>
        <begin position="110"/>
        <end position="147"/>
    </location>
</feature>
<accession>A0ABD2YT88</accession>
<dbReference type="EMBL" id="JBJUIK010000012">
    <property type="protein sequence ID" value="KAL3510091.1"/>
    <property type="molecule type" value="Genomic_DNA"/>
</dbReference>
<reference evidence="2 3" key="1">
    <citation type="submission" date="2024-11" db="EMBL/GenBank/DDBJ databases">
        <title>A near-complete genome assembly of Cinchona calisaya.</title>
        <authorList>
            <person name="Lian D.C."/>
            <person name="Zhao X.W."/>
            <person name="Wei L."/>
        </authorList>
    </citation>
    <scope>NUCLEOTIDE SEQUENCE [LARGE SCALE GENOMIC DNA]</scope>
    <source>
        <tissue evidence="2">Nenye</tissue>
    </source>
</reference>
<gene>
    <name evidence="2" type="ORF">ACH5RR_029492</name>
</gene>
<proteinExistence type="predicted"/>
<comment type="caution">
    <text evidence="2">The sequence shown here is derived from an EMBL/GenBank/DDBJ whole genome shotgun (WGS) entry which is preliminary data.</text>
</comment>
<dbReference type="Proteomes" id="UP001630127">
    <property type="component" value="Unassembled WGS sequence"/>
</dbReference>
<protein>
    <submittedName>
        <fullName evidence="2">Uncharacterized protein</fullName>
    </submittedName>
</protein>
<sequence length="147" mass="16536">MTEIYSRAMKAIISSYDRDLRRDEPLFATGIEVTRGRRRYIYDEWETDRPGFSRELAGFGVPVIGTTTYPGVIIITCTSHLGTVQRVTRLLFHSTTFVLVFHTLIERSSEGQPAHTASGKDGTTDTDRLAKMPQARSVVGLRRESIV</sequence>
<name>A0ABD2YT88_9GENT</name>
<evidence type="ECO:0000313" key="2">
    <source>
        <dbReference type="EMBL" id="KAL3510091.1"/>
    </source>
</evidence>
<dbReference type="AlphaFoldDB" id="A0ABD2YT88"/>
<evidence type="ECO:0000256" key="1">
    <source>
        <dbReference type="SAM" id="MobiDB-lite"/>
    </source>
</evidence>
<keyword evidence="3" id="KW-1185">Reference proteome</keyword>